<dbReference type="Proteomes" id="UP000594638">
    <property type="component" value="Unassembled WGS sequence"/>
</dbReference>
<reference evidence="1 2" key="1">
    <citation type="submission" date="2019-12" db="EMBL/GenBank/DDBJ databases">
        <authorList>
            <person name="Alioto T."/>
            <person name="Alioto T."/>
            <person name="Gomez Garrido J."/>
        </authorList>
    </citation>
    <scope>NUCLEOTIDE SEQUENCE [LARGE SCALE GENOMIC DNA]</scope>
</reference>
<accession>A0A8S0R1V1</accession>
<dbReference type="OrthoDB" id="25157at2759"/>
<dbReference type="AlphaFoldDB" id="A0A8S0R1V1"/>
<evidence type="ECO:0000313" key="2">
    <source>
        <dbReference type="Proteomes" id="UP000594638"/>
    </source>
</evidence>
<dbReference type="Gramene" id="OE9A092638T1">
    <property type="protein sequence ID" value="OE9A092638C1"/>
    <property type="gene ID" value="OE9A092638"/>
</dbReference>
<keyword evidence="2" id="KW-1185">Reference proteome</keyword>
<dbReference type="GO" id="GO:0030014">
    <property type="term" value="C:CCR4-NOT complex"/>
    <property type="evidence" value="ECO:0007669"/>
    <property type="project" value="InterPro"/>
</dbReference>
<dbReference type="GO" id="GO:0017148">
    <property type="term" value="P:negative regulation of translation"/>
    <property type="evidence" value="ECO:0007669"/>
    <property type="project" value="TreeGrafter"/>
</dbReference>
<dbReference type="PANTHER" id="PTHR12979">
    <property type="entry name" value="CCR4-NOT TRANSCRIPTION COMPLEX SUBUNIT 10"/>
    <property type="match status" value="1"/>
</dbReference>
<organism evidence="1 2">
    <name type="scientific">Olea europaea subsp. europaea</name>
    <dbReference type="NCBI Taxonomy" id="158383"/>
    <lineage>
        <taxon>Eukaryota</taxon>
        <taxon>Viridiplantae</taxon>
        <taxon>Streptophyta</taxon>
        <taxon>Embryophyta</taxon>
        <taxon>Tracheophyta</taxon>
        <taxon>Spermatophyta</taxon>
        <taxon>Magnoliopsida</taxon>
        <taxon>eudicotyledons</taxon>
        <taxon>Gunneridae</taxon>
        <taxon>Pentapetalae</taxon>
        <taxon>asterids</taxon>
        <taxon>lamiids</taxon>
        <taxon>Lamiales</taxon>
        <taxon>Oleaceae</taxon>
        <taxon>Oleeae</taxon>
        <taxon>Olea</taxon>
    </lineage>
</organism>
<proteinExistence type="predicted"/>
<evidence type="ECO:0000313" key="1">
    <source>
        <dbReference type="EMBL" id="CAA2972146.1"/>
    </source>
</evidence>
<protein>
    <submittedName>
        <fullName evidence="1">CCR4-NOT transcription complex subunit 10</fullName>
    </submittedName>
</protein>
<dbReference type="EMBL" id="CACTIH010002040">
    <property type="protein sequence ID" value="CAA2972146.1"/>
    <property type="molecule type" value="Genomic_DNA"/>
</dbReference>
<gene>
    <name evidence="1" type="ORF">OLEA9_A092638</name>
</gene>
<comment type="caution">
    <text evidence="1">The sequence shown here is derived from an EMBL/GenBank/DDBJ whole genome shotgun (WGS) entry which is preliminary data.</text>
</comment>
<dbReference type="PANTHER" id="PTHR12979:SF5">
    <property type="entry name" value="CCR4-NOT TRANSCRIPTION COMPLEX SUBUNIT 10"/>
    <property type="match status" value="1"/>
</dbReference>
<dbReference type="GO" id="GO:0006402">
    <property type="term" value="P:mRNA catabolic process"/>
    <property type="evidence" value="ECO:0007669"/>
    <property type="project" value="TreeGrafter"/>
</dbReference>
<sequence length="139" mass="15580">MAMNIARGKDYPMALHLKSQLEYADGNHLKAIKLLMASSNQTEIGISSMYYNNLDCIFYRLGKHHTSGLFFSKALSNSSLVWKEKPLKLATISQDKSLLITYNCSLLYLVCGKPFPAVCCSQKASLGFNNRPLLWLQIA</sequence>
<name>A0A8S0R1V1_OLEEU</name>
<dbReference type="InterPro" id="IPR039740">
    <property type="entry name" value="CNOT10"/>
</dbReference>